<feature type="compositionally biased region" description="Basic and acidic residues" evidence="3">
    <location>
        <begin position="372"/>
        <end position="390"/>
    </location>
</feature>
<feature type="region of interest" description="Disordered" evidence="3">
    <location>
        <begin position="1027"/>
        <end position="1072"/>
    </location>
</feature>
<feature type="region of interest" description="Disordered" evidence="3">
    <location>
        <begin position="855"/>
        <end position="890"/>
    </location>
</feature>
<dbReference type="SMART" id="SM00325">
    <property type="entry name" value="RhoGEF"/>
    <property type="match status" value="1"/>
</dbReference>
<dbReference type="PROSITE" id="PS00741">
    <property type="entry name" value="DH_1"/>
    <property type="match status" value="1"/>
</dbReference>
<sequence length="1072" mass="120932">MKAFDESKITCEEIQNLFSNIEDIYLFNSDFLSQLEECGLNAVSIAKSFITKSSGFDIYTHYCTNYPRTVSLLTEMMRNTDRAEIFRERQLSLRHSLPLGSYLLKPVQRILKYHLLLQNIVKYTDKETNDYIDIKNALSVMTNIAIHINDMKRKHEHAVRVQEIQSLLYNWPGQDLTTYGDLQCEGSFRMFGAKGFRHLFLFDRMLLITKKKDDGALSFKTHILCSNLMLIESIQGQPLCFHAIPFDQPRAQYTFQARNLEHKREWCLLLKRVILENYDVVIPSHAKQIVMQLGQTANSANGPPEKAHTNSKRTLSAPEYLERRKQENRRKSEATVNHNLSKGFKLRKSLKKIHYMDGHNGWRRSRSSSYDDNARIHSHCKDNDQSERRSSLGPIDLNASHIDISDEKLESSPTITMTGITGVGTGADNQPKLVERYEGSAQDLTEEKADNESLTQTNVMHNILELRPPPRTVTIGHREMNDMPNENEAEYVTFYISPNNHRLDSSEDSSVQMSNSSSTLYNRTSTPLSSGSSDLSMASSSQSEDSKYVVLPVNALFSYSNQLSDLSNPIVRRVQSFTGMSRTKAILQHTLSLRHSLAPDLPPTPPNKRLVQRPNTLNLSHSSNSCSSTQLPPTINGEYIDTYIGTDHRNQCFKSSDDIKCSNNSSSISLENMSDQSVLHPEHKIYKHSASKYIKSVIFNVSSKLISLRRSPTVSDQLCADNASVASGESGDRCESPVVPPNRCPNNNNKEPNESSKQEISPKLITARFVHTLAKVYSNIIKNKLKNSSKIESEMTASRALSEIPSPVFARISVPKTSAAAAARLAAYKDFDCDGVAPKHRCGLQKHYSFKRPDSLISDISNSSENNDKTDSNGNNDTIDDSPSDVSDSSLDSFYEQTFEAIESVLTEEMFGESGFYSQTRDDNDSDLSVNPIEQFMDDNEDTGCYNHLNCISNLNAEEKQSIYKSIEELSSVGLNLNILSAKRVKGAIIEKLKILEQNSHFHKDINVCDFDGIKSIKERVEELEKWRSNKENIDENDESSDEELPKGSPKPNSKGWVKHVIGKLQNDENQS</sequence>
<feature type="domain" description="DH" evidence="4">
    <location>
        <begin position="1"/>
        <end position="151"/>
    </location>
</feature>
<evidence type="ECO:0000313" key="5">
    <source>
        <dbReference type="EMBL" id="CAD7637900.1"/>
    </source>
</evidence>
<dbReference type="InterPro" id="IPR043324">
    <property type="entry name" value="PH_PLEKHG1_G2_G3"/>
</dbReference>
<keyword evidence="1" id="KW-0597">Phosphoprotein</keyword>
<dbReference type="Proteomes" id="UP000728032">
    <property type="component" value="Unassembled WGS sequence"/>
</dbReference>
<feature type="region of interest" description="Disordered" evidence="3">
    <location>
        <begin position="724"/>
        <end position="760"/>
    </location>
</feature>
<accession>A0A7R9Q9W3</accession>
<keyword evidence="6" id="KW-1185">Reference proteome</keyword>
<dbReference type="Pfam" id="PF22697">
    <property type="entry name" value="SOS1_NGEF_PH"/>
    <property type="match status" value="1"/>
</dbReference>
<dbReference type="InterPro" id="IPR055251">
    <property type="entry name" value="SOS1_NGEF_PH"/>
</dbReference>
<dbReference type="CDD" id="cd00160">
    <property type="entry name" value="RhoGEF"/>
    <property type="match status" value="1"/>
</dbReference>
<dbReference type="SUPFAM" id="SSF50729">
    <property type="entry name" value="PH domain-like"/>
    <property type="match status" value="1"/>
</dbReference>
<feature type="compositionally biased region" description="Low complexity" evidence="3">
    <location>
        <begin position="855"/>
        <end position="865"/>
    </location>
</feature>
<feature type="compositionally biased region" description="Low complexity" evidence="3">
    <location>
        <begin position="525"/>
        <end position="539"/>
    </location>
</feature>
<dbReference type="GO" id="GO:0031267">
    <property type="term" value="F:small GTPase binding"/>
    <property type="evidence" value="ECO:0007669"/>
    <property type="project" value="TreeGrafter"/>
</dbReference>
<dbReference type="InterPro" id="IPR011993">
    <property type="entry name" value="PH-like_dom_sf"/>
</dbReference>
<dbReference type="Gene3D" id="2.30.29.30">
    <property type="entry name" value="Pleckstrin-homology domain (PH domain)/Phosphotyrosine-binding domain (PTB)"/>
    <property type="match status" value="1"/>
</dbReference>
<dbReference type="EMBL" id="CAJPVJ010000150">
    <property type="protein sequence ID" value="CAG2161482.1"/>
    <property type="molecule type" value="Genomic_DNA"/>
</dbReference>
<dbReference type="Pfam" id="PF00621">
    <property type="entry name" value="RhoGEF"/>
    <property type="match status" value="1"/>
</dbReference>
<dbReference type="PROSITE" id="PS50010">
    <property type="entry name" value="DH_2"/>
    <property type="match status" value="1"/>
</dbReference>
<dbReference type="AlphaFoldDB" id="A0A7R9Q9W3"/>
<dbReference type="PANTHER" id="PTHR45924:SF2">
    <property type="entry name" value="FI17866P1"/>
    <property type="match status" value="1"/>
</dbReference>
<dbReference type="Gene3D" id="1.20.900.10">
    <property type="entry name" value="Dbl homology (DH) domain"/>
    <property type="match status" value="1"/>
</dbReference>
<evidence type="ECO:0000256" key="3">
    <source>
        <dbReference type="SAM" id="MobiDB-lite"/>
    </source>
</evidence>
<dbReference type="InterPro" id="IPR035899">
    <property type="entry name" value="DBL_dom_sf"/>
</dbReference>
<dbReference type="PANTHER" id="PTHR45924">
    <property type="entry name" value="FI17866P1"/>
    <property type="match status" value="1"/>
</dbReference>
<dbReference type="GO" id="GO:0035556">
    <property type="term" value="P:intracellular signal transduction"/>
    <property type="evidence" value="ECO:0007669"/>
    <property type="project" value="InterPro"/>
</dbReference>
<organism evidence="5">
    <name type="scientific">Oppiella nova</name>
    <dbReference type="NCBI Taxonomy" id="334625"/>
    <lineage>
        <taxon>Eukaryota</taxon>
        <taxon>Metazoa</taxon>
        <taxon>Ecdysozoa</taxon>
        <taxon>Arthropoda</taxon>
        <taxon>Chelicerata</taxon>
        <taxon>Arachnida</taxon>
        <taxon>Acari</taxon>
        <taxon>Acariformes</taxon>
        <taxon>Sarcoptiformes</taxon>
        <taxon>Oribatida</taxon>
        <taxon>Brachypylina</taxon>
        <taxon>Oppioidea</taxon>
        <taxon>Oppiidae</taxon>
        <taxon>Oppiella</taxon>
    </lineage>
</organism>
<evidence type="ECO:0000256" key="2">
    <source>
        <dbReference type="ARBA" id="ARBA00022658"/>
    </source>
</evidence>
<reference evidence="5" key="1">
    <citation type="submission" date="2020-11" db="EMBL/GenBank/DDBJ databases">
        <authorList>
            <person name="Tran Van P."/>
        </authorList>
    </citation>
    <scope>NUCLEOTIDE SEQUENCE</scope>
</reference>
<dbReference type="EMBL" id="OC914975">
    <property type="protein sequence ID" value="CAD7637900.1"/>
    <property type="molecule type" value="Genomic_DNA"/>
</dbReference>
<feature type="region of interest" description="Disordered" evidence="3">
    <location>
        <begin position="297"/>
        <end position="317"/>
    </location>
</feature>
<dbReference type="InterPro" id="IPR000219">
    <property type="entry name" value="DH_dom"/>
</dbReference>
<evidence type="ECO:0000313" key="6">
    <source>
        <dbReference type="Proteomes" id="UP000728032"/>
    </source>
</evidence>
<protein>
    <recommendedName>
        <fullName evidence="4">DH domain-containing protein</fullName>
    </recommendedName>
</protein>
<feature type="region of interest" description="Disordered" evidence="3">
    <location>
        <begin position="502"/>
        <end position="539"/>
    </location>
</feature>
<feature type="compositionally biased region" description="Polar residues" evidence="3">
    <location>
        <begin position="508"/>
        <end position="524"/>
    </location>
</feature>
<dbReference type="SUPFAM" id="SSF48065">
    <property type="entry name" value="DBL homology domain (DH-domain)"/>
    <property type="match status" value="1"/>
</dbReference>
<name>A0A7R9Q9W3_9ACAR</name>
<dbReference type="CDD" id="cd13243">
    <property type="entry name" value="PH_PLEKHG1_G2_G3"/>
    <property type="match status" value="1"/>
</dbReference>
<proteinExistence type="predicted"/>
<feature type="region of interest" description="Disordered" evidence="3">
    <location>
        <begin position="359"/>
        <end position="430"/>
    </location>
</feature>
<keyword evidence="2" id="KW-0344">Guanine-nucleotide releasing factor</keyword>
<evidence type="ECO:0000256" key="1">
    <source>
        <dbReference type="ARBA" id="ARBA00022553"/>
    </source>
</evidence>
<dbReference type="OrthoDB" id="1594986at2759"/>
<dbReference type="SMART" id="SM00233">
    <property type="entry name" value="PH"/>
    <property type="match status" value="1"/>
</dbReference>
<dbReference type="InterPro" id="IPR001331">
    <property type="entry name" value="GDS_CDC24_CS"/>
</dbReference>
<dbReference type="InterPro" id="IPR001849">
    <property type="entry name" value="PH_domain"/>
</dbReference>
<gene>
    <name evidence="5" type="ORF">ONB1V03_LOCUS1089</name>
</gene>
<dbReference type="GO" id="GO:0005085">
    <property type="term" value="F:guanyl-nucleotide exchange factor activity"/>
    <property type="evidence" value="ECO:0007669"/>
    <property type="project" value="UniProtKB-KW"/>
</dbReference>
<evidence type="ECO:0000259" key="4">
    <source>
        <dbReference type="PROSITE" id="PS50010"/>
    </source>
</evidence>